<dbReference type="GO" id="GO:0000932">
    <property type="term" value="C:P-body"/>
    <property type="evidence" value="ECO:0007669"/>
    <property type="project" value="UniProtKB-SubCell"/>
</dbReference>
<proteinExistence type="inferred from homology"/>
<feature type="compositionally biased region" description="Low complexity" evidence="6">
    <location>
        <begin position="1340"/>
        <end position="1356"/>
    </location>
</feature>
<feature type="compositionally biased region" description="Gly residues" evidence="6">
    <location>
        <begin position="802"/>
        <end position="822"/>
    </location>
</feature>
<feature type="compositionally biased region" description="Basic and acidic residues" evidence="6">
    <location>
        <begin position="968"/>
        <end position="987"/>
    </location>
</feature>
<reference evidence="8" key="1">
    <citation type="journal article" date="2014" name="Proc. Natl. Acad. Sci. U.S.A.">
        <title>Extensive sampling of basidiomycete genomes demonstrates inadequacy of the white-rot/brown-rot paradigm for wood decay fungi.</title>
        <authorList>
            <person name="Riley R."/>
            <person name="Salamov A.A."/>
            <person name="Brown D.W."/>
            <person name="Nagy L.G."/>
            <person name="Floudas D."/>
            <person name="Held B.W."/>
            <person name="Levasseur A."/>
            <person name="Lombard V."/>
            <person name="Morin E."/>
            <person name="Otillar R."/>
            <person name="Lindquist E.A."/>
            <person name="Sun H."/>
            <person name="LaButti K.M."/>
            <person name="Schmutz J."/>
            <person name="Jabbour D."/>
            <person name="Luo H."/>
            <person name="Baker S.E."/>
            <person name="Pisabarro A.G."/>
            <person name="Walton J.D."/>
            <person name="Blanchette R.A."/>
            <person name="Henrissat B."/>
            <person name="Martin F."/>
            <person name="Cullen D."/>
            <person name="Hibbett D.S."/>
            <person name="Grigoriev I.V."/>
        </authorList>
    </citation>
    <scope>NUCLEOTIDE SEQUENCE [LARGE SCALE GENOMIC DNA]</scope>
    <source>
        <strain evidence="8">FD-172 SS1</strain>
    </source>
</reference>
<dbReference type="STRING" id="930990.A0A067MC59"/>
<dbReference type="InterPro" id="IPR015943">
    <property type="entry name" value="WD40/YVTN_repeat-like_dom_sf"/>
</dbReference>
<feature type="compositionally biased region" description="Polar residues" evidence="6">
    <location>
        <begin position="55"/>
        <end position="65"/>
    </location>
</feature>
<comment type="similarity">
    <text evidence="2">Belongs to the WD repeat EDC4 family.</text>
</comment>
<protein>
    <recommendedName>
        <fullName evidence="9">Enhancer of mRNA-decapping protein 4 WD40 repeat region domain-containing protein</fullName>
    </recommendedName>
</protein>
<feature type="region of interest" description="Disordered" evidence="6">
    <location>
        <begin position="647"/>
        <end position="673"/>
    </location>
</feature>
<dbReference type="Proteomes" id="UP000027195">
    <property type="component" value="Unassembled WGS sequence"/>
</dbReference>
<dbReference type="EMBL" id="KL198045">
    <property type="protein sequence ID" value="KDQ13159.1"/>
    <property type="molecule type" value="Genomic_DNA"/>
</dbReference>
<keyword evidence="5" id="KW-0677">Repeat</keyword>
<feature type="compositionally biased region" description="Gly residues" evidence="6">
    <location>
        <begin position="921"/>
        <end position="960"/>
    </location>
</feature>
<feature type="compositionally biased region" description="Low complexity" evidence="6">
    <location>
        <begin position="1003"/>
        <end position="1012"/>
    </location>
</feature>
<evidence type="ECO:0000256" key="5">
    <source>
        <dbReference type="ARBA" id="ARBA00022737"/>
    </source>
</evidence>
<dbReference type="InterPro" id="IPR045152">
    <property type="entry name" value="EDC4-like"/>
</dbReference>
<accession>A0A067MC59</accession>
<feature type="compositionally biased region" description="Low complexity" evidence="6">
    <location>
        <begin position="832"/>
        <end position="841"/>
    </location>
</feature>
<feature type="region of interest" description="Disordered" evidence="6">
    <location>
        <begin position="707"/>
        <end position="729"/>
    </location>
</feature>
<feature type="compositionally biased region" description="Polar residues" evidence="6">
    <location>
        <begin position="1268"/>
        <end position="1298"/>
    </location>
</feature>
<dbReference type="SUPFAM" id="SSF50978">
    <property type="entry name" value="WD40 repeat-like"/>
    <property type="match status" value="1"/>
</dbReference>
<evidence type="ECO:0000256" key="6">
    <source>
        <dbReference type="SAM" id="MobiDB-lite"/>
    </source>
</evidence>
<feature type="compositionally biased region" description="Low complexity" evidence="6">
    <location>
        <begin position="324"/>
        <end position="335"/>
    </location>
</feature>
<dbReference type="OrthoDB" id="21128at2759"/>
<feature type="compositionally biased region" description="Gly residues" evidence="6">
    <location>
        <begin position="988"/>
        <end position="1002"/>
    </location>
</feature>
<dbReference type="PANTHER" id="PTHR15598">
    <property type="entry name" value="ENHANCER OF MRNA-DECAPPING PROTEIN 4"/>
    <property type="match status" value="1"/>
</dbReference>
<feature type="compositionally biased region" description="Pro residues" evidence="6">
    <location>
        <begin position="1315"/>
        <end position="1339"/>
    </location>
</feature>
<evidence type="ECO:0008006" key="9">
    <source>
        <dbReference type="Google" id="ProtNLM"/>
    </source>
</evidence>
<feature type="compositionally biased region" description="Low complexity" evidence="6">
    <location>
        <begin position="871"/>
        <end position="889"/>
    </location>
</feature>
<feature type="compositionally biased region" description="Low complexity" evidence="6">
    <location>
        <begin position="648"/>
        <end position="662"/>
    </location>
</feature>
<dbReference type="Gene3D" id="1.10.220.100">
    <property type="entry name" value="conserved c-terminal region of ge- 1"/>
    <property type="match status" value="1"/>
</dbReference>
<evidence type="ECO:0000256" key="4">
    <source>
        <dbReference type="ARBA" id="ARBA00022574"/>
    </source>
</evidence>
<keyword evidence="8" id="KW-1185">Reference proteome</keyword>
<dbReference type="Gene3D" id="2.130.10.10">
    <property type="entry name" value="YVTN repeat-like/Quinoprotein amine dehydrogenase"/>
    <property type="match status" value="1"/>
</dbReference>
<feature type="region of interest" description="Disordered" evidence="6">
    <location>
        <begin position="802"/>
        <end position="841"/>
    </location>
</feature>
<dbReference type="HOGENOM" id="CLU_005468_0_0_1"/>
<comment type="subcellular location">
    <subcellularLocation>
        <location evidence="1">Cytoplasm</location>
        <location evidence="1">P-body</location>
    </subcellularLocation>
</comment>
<feature type="region of interest" description="Disordered" evidence="6">
    <location>
        <begin position="1255"/>
        <end position="1358"/>
    </location>
</feature>
<feature type="region of interest" description="Disordered" evidence="6">
    <location>
        <begin position="1"/>
        <end position="364"/>
    </location>
</feature>
<evidence type="ECO:0000313" key="8">
    <source>
        <dbReference type="Proteomes" id="UP000027195"/>
    </source>
</evidence>
<gene>
    <name evidence="7" type="ORF">BOTBODRAFT_175764</name>
</gene>
<dbReference type="InterPro" id="IPR036322">
    <property type="entry name" value="WD40_repeat_dom_sf"/>
</dbReference>
<feature type="compositionally biased region" description="Polar residues" evidence="6">
    <location>
        <begin position="31"/>
        <end position="42"/>
    </location>
</feature>
<dbReference type="InParanoid" id="A0A067MC59"/>
<organism evidence="7 8">
    <name type="scientific">Botryobasidium botryosum (strain FD-172 SS1)</name>
    <dbReference type="NCBI Taxonomy" id="930990"/>
    <lineage>
        <taxon>Eukaryota</taxon>
        <taxon>Fungi</taxon>
        <taxon>Dikarya</taxon>
        <taxon>Basidiomycota</taxon>
        <taxon>Agaricomycotina</taxon>
        <taxon>Agaricomycetes</taxon>
        <taxon>Cantharellales</taxon>
        <taxon>Botryobasidiaceae</taxon>
        <taxon>Botryobasidium</taxon>
    </lineage>
</organism>
<feature type="compositionally biased region" description="Pro residues" evidence="6">
    <location>
        <begin position="898"/>
        <end position="910"/>
    </location>
</feature>
<keyword evidence="4" id="KW-0853">WD repeat</keyword>
<dbReference type="PANTHER" id="PTHR15598:SF5">
    <property type="entry name" value="ENHANCER OF MRNA-DECAPPING PROTEIN 4"/>
    <property type="match status" value="1"/>
</dbReference>
<evidence type="ECO:0000256" key="2">
    <source>
        <dbReference type="ARBA" id="ARBA00009639"/>
    </source>
</evidence>
<dbReference type="InterPro" id="IPR044938">
    <property type="entry name" value="EDC4_C_sf"/>
</dbReference>
<evidence type="ECO:0000256" key="1">
    <source>
        <dbReference type="ARBA" id="ARBA00004201"/>
    </source>
</evidence>
<feature type="compositionally biased region" description="Low complexity" evidence="6">
    <location>
        <begin position="711"/>
        <end position="724"/>
    </location>
</feature>
<feature type="compositionally biased region" description="Polar residues" evidence="6">
    <location>
        <begin position="136"/>
        <end position="145"/>
    </location>
</feature>
<feature type="compositionally biased region" description="Low complexity" evidence="6">
    <location>
        <begin position="75"/>
        <end position="97"/>
    </location>
</feature>
<name>A0A067MC59_BOTB1</name>
<feature type="compositionally biased region" description="Pro residues" evidence="6">
    <location>
        <begin position="858"/>
        <end position="870"/>
    </location>
</feature>
<evidence type="ECO:0000313" key="7">
    <source>
        <dbReference type="EMBL" id="KDQ13159.1"/>
    </source>
</evidence>
<sequence>MQDSRPSYSDLLQRPNSNLEAGSAQMAPDSPNLSVASDSVLQATHPHHPHFPSIAPSQPAHSISVESLFRNLPAPSQQSQSNQPQPQPQSQSQPSSQLGFSPVDHDAALLPDLAPAPPPSERQNALLSLLGGTMAPSAQPQSLSGYHSPPVQRYPGDAQGKQLLDQLIPPPNDPLATMNDILASLPPSQTPPAVAPQSPPNQSGYPQRYSPTPPPPFDPQQHGKSSLFDFVSPFDVLAPGPNPAKKKPIPSGGQMSPRRSPHPDSNTVQQQQQQQLIQILADGQRSRPLTPQYHPSQPHTPDLMNQQQQQQRQMPSPPRGHTVSPPQQSGSPLGPRGDRDGSPQPTGSGYQKPKREDSLRIKAGQVHKRVPVPQVTSSPTYVLDMLAPLQSTQASPGLTVVTPIALLKLDPLYLQGTTIGVSGFIAYAMTKGRVRLIARSNGARSLLRLPPAFPPSTSVQDMVVSGNRLACVTSDGGLVVWEVPQVFDDDTQSRTLLHVLPTSGPNALKVVKWHPKQPTTLAVASEREIHLLNVAEAADIFHGEPIRQDDLASISKVFSIPSPLISFTFDVPQIALASISIDSTITLWSIKDKLPFWSGRIAGEGQPSSIDFLEGGIIVGRKQGTVLQLLPVMSTVVSSTVKFVLGTNGNNNNGGNNNNNNSGGNGGEENGNMFGHVSYDPKIRTLWVANSARGSLFALRVSYESFPSPSPSHQSQQPQPSQVEPIPPPLRPIFEQIVEFPTTMQCINMTLLADGGDPANADPGLAVALFAVHMAGVDQVNISREAFEGALGSTAAKMPVPVGGGGNGIGGPSGGQQGGNGGGRERERDVSGGENSSAGAGVGAGAVRRALPVQPLQIQPPPAGPLPPPIQSQDRGQDRGQQGQGQSQGALRLGGIVLPPPGTRTPPSEPEPAHAHAHGLGAHGNIGAGLGIGPGPGGMGGPGGGTGSGQERGGNEGGGRQPMSKSARQRERQNAKQAEGREGREGKGQGGGGGGMGVGVGASAGIPGPVGMSAGGAGPSGMEGRDRDRENDPAAIAKEIKKIEDNLHTRIGRLISRELDKQHQRLEELRVADQAADFSRQETILKLISHELTKNTTRVVELAVKSEVQNSVLPALEAITKGEIRAALNAQIVKGLSDSMKQTLPNEIERLLLRPDVSNHIARTLSSAVTPQVERHVKDAINKNLIPAYTQATTAMHQELSREIHAEILNLRKEVVTWQADAVKNTEAMVFNMEQTIRTLNEQVKTLSMQLAAPQPVVSRRVSPPPQNTLQHSQSQPSHLRQTSLAHSQSNQSLGPQPSYGPPQNQPSWMQNHPSLPPAPQHALPPPPPQQHSLPPPPQQQQQQQQQPQQQQQQQPRVDDWDGTFLMTLSSEDPKQLRDLLSHCNPEVVMPTNGRSPLSQAVILTIIHRLSSSIAELSPVDESFKSGLWWLQRAAYTLVPDDPVITPYVKRVLQTAQSILGTTASRLSLLPGGQSLIETNNMISQIQQTLATKN</sequence>
<feature type="compositionally biased region" description="Low complexity" evidence="6">
    <location>
        <begin position="269"/>
        <end position="280"/>
    </location>
</feature>
<evidence type="ECO:0000256" key="3">
    <source>
        <dbReference type="ARBA" id="ARBA00022490"/>
    </source>
</evidence>
<feature type="region of interest" description="Disordered" evidence="6">
    <location>
        <begin position="856"/>
        <end position="1030"/>
    </location>
</feature>
<feature type="compositionally biased region" description="Polar residues" evidence="6">
    <location>
        <begin position="287"/>
        <end position="305"/>
    </location>
</feature>
<keyword evidence="3" id="KW-0963">Cytoplasm</keyword>
<feature type="compositionally biased region" description="Pro residues" evidence="6">
    <location>
        <begin position="188"/>
        <end position="199"/>
    </location>
</feature>
<dbReference type="GO" id="GO:0031087">
    <property type="term" value="P:deadenylation-independent decapping of nuclear-transcribed mRNA"/>
    <property type="evidence" value="ECO:0007669"/>
    <property type="project" value="InterPro"/>
</dbReference>